<accession>A0AAD9P153</accession>
<keyword evidence="6" id="KW-0106">Calcium</keyword>
<dbReference type="PANTHER" id="PTHR45713:SF6">
    <property type="entry name" value="F5_8 TYPE C DOMAIN-CONTAINING PROTEIN"/>
    <property type="match status" value="1"/>
</dbReference>
<dbReference type="InterPro" id="IPR008979">
    <property type="entry name" value="Galactose-bd-like_sf"/>
</dbReference>
<dbReference type="PROSITE" id="PS50948">
    <property type="entry name" value="PAN"/>
    <property type="match status" value="1"/>
</dbReference>
<dbReference type="InterPro" id="IPR051941">
    <property type="entry name" value="BG_Antigen-Binding_Lectin"/>
</dbReference>
<dbReference type="SMART" id="SM00607">
    <property type="entry name" value="FTP"/>
    <property type="match status" value="1"/>
</dbReference>
<keyword evidence="10" id="KW-1185">Reference proteome</keyword>
<dbReference type="InterPro" id="IPR003609">
    <property type="entry name" value="Pan_app"/>
</dbReference>
<evidence type="ECO:0000256" key="3">
    <source>
        <dbReference type="ARBA" id="ARBA00011233"/>
    </source>
</evidence>
<feature type="domain" description="Apple" evidence="8">
    <location>
        <begin position="602"/>
        <end position="674"/>
    </location>
</feature>
<organism evidence="9 10">
    <name type="scientific">Ridgeia piscesae</name>
    <name type="common">Tubeworm</name>
    <dbReference type="NCBI Taxonomy" id="27915"/>
    <lineage>
        <taxon>Eukaryota</taxon>
        <taxon>Metazoa</taxon>
        <taxon>Spiralia</taxon>
        <taxon>Lophotrochozoa</taxon>
        <taxon>Annelida</taxon>
        <taxon>Polychaeta</taxon>
        <taxon>Sedentaria</taxon>
        <taxon>Canalipalpata</taxon>
        <taxon>Sabellida</taxon>
        <taxon>Siboglinidae</taxon>
        <taxon>Ridgeia</taxon>
    </lineage>
</organism>
<keyword evidence="4" id="KW-0479">Metal-binding</keyword>
<dbReference type="GO" id="GO:0042806">
    <property type="term" value="F:fucose binding"/>
    <property type="evidence" value="ECO:0007669"/>
    <property type="project" value="UniProtKB-ARBA"/>
</dbReference>
<dbReference type="AlphaFoldDB" id="A0AAD9P153"/>
<comment type="similarity">
    <text evidence="2">Belongs to the fucolectin family.</text>
</comment>
<evidence type="ECO:0000313" key="9">
    <source>
        <dbReference type="EMBL" id="KAK2186233.1"/>
    </source>
</evidence>
<proteinExistence type="inferred from homology"/>
<keyword evidence="7" id="KW-1015">Disulfide bond</keyword>
<evidence type="ECO:0000256" key="7">
    <source>
        <dbReference type="ARBA" id="ARBA00023157"/>
    </source>
</evidence>
<dbReference type="InterPro" id="IPR006585">
    <property type="entry name" value="FTP1"/>
</dbReference>
<sequence>MLQKRKSSRFARWKYTERMVPIDFVIEAFHPSAPLMCGHIVEQTVLSDGIQHVPCPTNTFGSKIRIKILTSHPLPLSEVEVFGETAAEISSSKLGGTADKDEFKITAELPAKRMPGLLCTEEPSVLKTNGITSFACRSGTVGSIVKIQLTARANRAVTLCEVEVYGGNYNKDLVIEVLMEDKVSGETRRITCRPGVIGSIVRISRTGTEPQSLTLCEVNVYGVYGSEGRFVTITPTEKDQTLSLNEVQVYGEEASKIIDIFDVELSTTDGEHIGSLSVDGNADPRGLCARTEWQVKPSWRLQLDNIYIIRSVTIFTPECCKDLLHDITIEARKDGHAIKCNYFGAALGAGESRRLPCPPETIGRYLRVKKDPSDSGMLVLCEVEVYGTSAGKRLHDIVIEALRQSEASICEVIVSALGDGETRRIPCRPETVGNVVRIRQNATKTEILTICEVEVYGTHAEFQDDFSAKFRNVALNQNTIQSSTEADMISSAALDGTVNNCAETTLSESPWWLVDLVVEHDVQQVAIWSRTKCCVNLTNLAFGKRAVQSSTVTPASLATDGRTDTGEQSCGRTKYEKNPWLQVDLATEYEILHVVVTTRRSASVSGFEKRPKKQSLGGKEELNANTITKCKSACLVKDSCAGFDFSKSKCVLHTSTTISIIIANPVVDNYLRIESRKWPARSKLRDLVIEVLDEFVGHTCAVVKDDWVKGTKLIPCMPDAKGHSVKISRMEKRPLQICEVQVFGTQDRVSEQRDSLFSRGMIRSPLRVKFQPSVGMNESAVPATCLMSRQCTHDYMTVADPELAFASYDQAKEQATFEQTMRQPVFDCNKRNPCKTAKQRLIFPSSQSKKYVECTHSGGCRIVKCLGDQKYVPAKKGCSP</sequence>
<gene>
    <name evidence="9" type="ORF">NP493_209g01009</name>
</gene>
<comment type="caution">
    <text evidence="9">The sequence shown here is derived from an EMBL/GenBank/DDBJ whole genome shotgun (WGS) entry which is preliminary data.</text>
</comment>
<dbReference type="Proteomes" id="UP001209878">
    <property type="component" value="Unassembled WGS sequence"/>
</dbReference>
<dbReference type="SUPFAM" id="SSF49785">
    <property type="entry name" value="Galactose-binding domain-like"/>
    <property type="match status" value="5"/>
</dbReference>
<dbReference type="EMBL" id="JAODUO010000208">
    <property type="protein sequence ID" value="KAK2186233.1"/>
    <property type="molecule type" value="Genomic_DNA"/>
</dbReference>
<comment type="function">
    <text evidence="1">Acts as a defensive agent. Recognizes blood group fucosylated oligosaccharides including A, B, H and Lewis B-type antigens. Does not recognize Lewis A antigen and has low affinity for monovalent haptens.</text>
</comment>
<dbReference type="Gene3D" id="2.60.120.260">
    <property type="entry name" value="Galactose-binding domain-like"/>
    <property type="match status" value="5"/>
</dbReference>
<evidence type="ECO:0000256" key="5">
    <source>
        <dbReference type="ARBA" id="ARBA00022734"/>
    </source>
</evidence>
<evidence type="ECO:0000256" key="6">
    <source>
        <dbReference type="ARBA" id="ARBA00022837"/>
    </source>
</evidence>
<dbReference type="PANTHER" id="PTHR45713">
    <property type="entry name" value="FTP DOMAIN-CONTAINING PROTEIN"/>
    <property type="match status" value="1"/>
</dbReference>
<comment type="subunit">
    <text evidence="3">Homotrimer.</text>
</comment>
<evidence type="ECO:0000313" key="10">
    <source>
        <dbReference type="Proteomes" id="UP001209878"/>
    </source>
</evidence>
<evidence type="ECO:0000256" key="2">
    <source>
        <dbReference type="ARBA" id="ARBA00010147"/>
    </source>
</evidence>
<dbReference type="GO" id="GO:0001868">
    <property type="term" value="P:regulation of complement activation, lectin pathway"/>
    <property type="evidence" value="ECO:0007669"/>
    <property type="project" value="UniProtKB-ARBA"/>
</dbReference>
<dbReference type="Pfam" id="PF22633">
    <property type="entry name" value="F5_F8_type_C_2"/>
    <property type="match status" value="2"/>
</dbReference>
<evidence type="ECO:0000259" key="8">
    <source>
        <dbReference type="PROSITE" id="PS50948"/>
    </source>
</evidence>
<evidence type="ECO:0000256" key="4">
    <source>
        <dbReference type="ARBA" id="ARBA00022723"/>
    </source>
</evidence>
<reference evidence="9" key="1">
    <citation type="journal article" date="2023" name="Mol. Biol. Evol.">
        <title>Third-Generation Sequencing Reveals the Adaptive Role of the Epigenome in Three Deep-Sea Polychaetes.</title>
        <authorList>
            <person name="Perez M."/>
            <person name="Aroh O."/>
            <person name="Sun Y."/>
            <person name="Lan Y."/>
            <person name="Juniper S.K."/>
            <person name="Young C.R."/>
            <person name="Angers B."/>
            <person name="Qian P.Y."/>
        </authorList>
    </citation>
    <scope>NUCLEOTIDE SEQUENCE</scope>
    <source>
        <strain evidence="9">R07B-5</strain>
    </source>
</reference>
<evidence type="ECO:0000256" key="1">
    <source>
        <dbReference type="ARBA" id="ARBA00002219"/>
    </source>
</evidence>
<dbReference type="GO" id="GO:0046872">
    <property type="term" value="F:metal ion binding"/>
    <property type="evidence" value="ECO:0007669"/>
    <property type="project" value="UniProtKB-KW"/>
</dbReference>
<dbReference type="GO" id="GO:0010185">
    <property type="term" value="P:regulation of cellular defense response"/>
    <property type="evidence" value="ECO:0007669"/>
    <property type="project" value="UniProtKB-ARBA"/>
</dbReference>
<name>A0AAD9P153_RIDPI</name>
<protein>
    <recommendedName>
        <fullName evidence="8">Apple domain-containing protein</fullName>
    </recommendedName>
</protein>
<keyword evidence="5" id="KW-0430">Lectin</keyword>